<reference evidence="2 3" key="1">
    <citation type="submission" date="2021-12" db="EMBL/GenBank/DDBJ databases">
        <title>Mucilaginibacter roseus genome.</title>
        <authorList>
            <person name="Ferreira J.R."/>
            <person name="Newman J.D."/>
        </authorList>
    </citation>
    <scope>NUCLEOTIDE SEQUENCE [LARGE SCALE GENOMIC DNA]</scope>
    <source>
        <strain evidence="2 3">LMG 28454</strain>
    </source>
</reference>
<dbReference type="PANTHER" id="PTHR12558:SF13">
    <property type="entry name" value="CELL DIVISION CYCLE PROTEIN 27 HOMOLOG"/>
    <property type="match status" value="1"/>
</dbReference>
<keyword evidence="1" id="KW-0802">TPR repeat</keyword>
<proteinExistence type="predicted"/>
<protein>
    <recommendedName>
        <fullName evidence="4">Tetratricopeptide repeat protein</fullName>
    </recommendedName>
</protein>
<feature type="repeat" description="TPR" evidence="1">
    <location>
        <begin position="117"/>
        <end position="150"/>
    </location>
</feature>
<dbReference type="Gene3D" id="1.25.40.10">
    <property type="entry name" value="Tetratricopeptide repeat domain"/>
    <property type="match status" value="2"/>
</dbReference>
<dbReference type="SUPFAM" id="SSF48452">
    <property type="entry name" value="TPR-like"/>
    <property type="match status" value="1"/>
</dbReference>
<evidence type="ECO:0000256" key="1">
    <source>
        <dbReference type="PROSITE-ProRule" id="PRU00339"/>
    </source>
</evidence>
<dbReference type="EMBL" id="JAJPWV010000001">
    <property type="protein sequence ID" value="MCD8739772.1"/>
    <property type="molecule type" value="Genomic_DNA"/>
</dbReference>
<keyword evidence="3" id="KW-1185">Reference proteome</keyword>
<dbReference type="PROSITE" id="PS50005">
    <property type="entry name" value="TPR"/>
    <property type="match status" value="2"/>
</dbReference>
<gene>
    <name evidence="2" type="ORF">LT679_04085</name>
</gene>
<organism evidence="2 3">
    <name type="scientific">Mucilaginibacter roseus</name>
    <dbReference type="NCBI Taxonomy" id="1528868"/>
    <lineage>
        <taxon>Bacteria</taxon>
        <taxon>Pseudomonadati</taxon>
        <taxon>Bacteroidota</taxon>
        <taxon>Sphingobacteriia</taxon>
        <taxon>Sphingobacteriales</taxon>
        <taxon>Sphingobacteriaceae</taxon>
        <taxon>Mucilaginibacter</taxon>
    </lineage>
</organism>
<name>A0ABS8U1P4_9SPHI</name>
<dbReference type="InterPro" id="IPR011990">
    <property type="entry name" value="TPR-like_helical_dom_sf"/>
</dbReference>
<feature type="repeat" description="TPR" evidence="1">
    <location>
        <begin position="253"/>
        <end position="286"/>
    </location>
</feature>
<sequence length="369" mass="42135">MITLFAAPLAFGQSEALKTVANSLGFYQQTKDINWLGRAKKSIDSLVTSRRDSNNIEKITYRGLVYATILQVDTTNKLNQPGDFFNTTADFVDNKLSKHPKINRYPDELKFIRQCLANAAIRIGFGYMNRSDFTNAEQYFSRAHFYDPSYKPLNAYLAYSNTKLGNLQQAANFYNSLIDGDNIKPEYIQTAANINMAVGDTARALDIIKRGKTLLPGDKFLLMDEANIYNNKKDYKALEPLLPKLIAEYKNNPDVIFVAANCYDQLSKYDRAEELYLQAIELNSVAFDPVFNLGLLYYKKSAIDKKDDDVLKDIYYASKWLQKAAEILPTDVKSLQLLQQIYQRTGNTRQLNKVNNKLKQLTDKVSYEN</sequence>
<dbReference type="InterPro" id="IPR019734">
    <property type="entry name" value="TPR_rpt"/>
</dbReference>
<dbReference type="PANTHER" id="PTHR12558">
    <property type="entry name" value="CELL DIVISION CYCLE 16,23,27"/>
    <property type="match status" value="1"/>
</dbReference>
<dbReference type="SMART" id="SM00028">
    <property type="entry name" value="TPR"/>
    <property type="match status" value="3"/>
</dbReference>
<dbReference type="RefSeq" id="WP_232175762.1">
    <property type="nucleotide sequence ID" value="NZ_JAJPWV010000001.1"/>
</dbReference>
<accession>A0ABS8U1P4</accession>
<evidence type="ECO:0008006" key="4">
    <source>
        <dbReference type="Google" id="ProtNLM"/>
    </source>
</evidence>
<evidence type="ECO:0000313" key="3">
    <source>
        <dbReference type="Proteomes" id="UP001199919"/>
    </source>
</evidence>
<evidence type="ECO:0000313" key="2">
    <source>
        <dbReference type="EMBL" id="MCD8739772.1"/>
    </source>
</evidence>
<dbReference type="Proteomes" id="UP001199919">
    <property type="component" value="Unassembled WGS sequence"/>
</dbReference>
<comment type="caution">
    <text evidence="2">The sequence shown here is derived from an EMBL/GenBank/DDBJ whole genome shotgun (WGS) entry which is preliminary data.</text>
</comment>